<keyword evidence="1" id="KW-0472">Membrane</keyword>
<evidence type="ECO:0000256" key="1">
    <source>
        <dbReference type="SAM" id="Phobius"/>
    </source>
</evidence>
<comment type="caution">
    <text evidence="2">The sequence shown here is derived from an EMBL/GenBank/DDBJ whole genome shotgun (WGS) entry which is preliminary data.</text>
</comment>
<dbReference type="AlphaFoldDB" id="K2GDU0"/>
<feature type="transmembrane region" description="Helical" evidence="1">
    <location>
        <begin position="23"/>
        <end position="43"/>
    </location>
</feature>
<gene>
    <name evidence="2" type="ORF">ACD_3C00058G0005</name>
</gene>
<feature type="transmembrane region" description="Helical" evidence="1">
    <location>
        <begin position="79"/>
        <end position="98"/>
    </location>
</feature>
<proteinExistence type="predicted"/>
<feature type="transmembrane region" description="Helical" evidence="1">
    <location>
        <begin position="119"/>
        <end position="139"/>
    </location>
</feature>
<feature type="transmembrane region" description="Helical" evidence="1">
    <location>
        <begin position="50"/>
        <end position="73"/>
    </location>
</feature>
<feature type="transmembrane region" description="Helical" evidence="1">
    <location>
        <begin position="221"/>
        <end position="243"/>
    </location>
</feature>
<dbReference type="EMBL" id="AMFJ01000332">
    <property type="protein sequence ID" value="EKE28439.1"/>
    <property type="molecule type" value="Genomic_DNA"/>
</dbReference>
<protein>
    <recommendedName>
        <fullName evidence="3">ABC transporter permease protein</fullName>
    </recommendedName>
</protein>
<feature type="transmembrane region" description="Helical" evidence="1">
    <location>
        <begin position="189"/>
        <end position="209"/>
    </location>
</feature>
<feature type="transmembrane region" description="Helical" evidence="1">
    <location>
        <begin position="145"/>
        <end position="168"/>
    </location>
</feature>
<keyword evidence="1" id="KW-1133">Transmembrane helix</keyword>
<reference evidence="2" key="1">
    <citation type="journal article" date="2012" name="Science">
        <title>Fermentation, hydrogen, and sulfur metabolism in multiple uncultivated bacterial phyla.</title>
        <authorList>
            <person name="Wrighton K.C."/>
            <person name="Thomas B.C."/>
            <person name="Sharon I."/>
            <person name="Miller C.S."/>
            <person name="Castelle C.J."/>
            <person name="VerBerkmoes N.C."/>
            <person name="Wilkins M.J."/>
            <person name="Hettich R.L."/>
            <person name="Lipton M.S."/>
            <person name="Williams K.H."/>
            <person name="Long P.E."/>
            <person name="Banfield J.F."/>
        </authorList>
    </citation>
    <scope>NUCLEOTIDE SEQUENCE [LARGE SCALE GENOMIC DNA]</scope>
</reference>
<keyword evidence="1" id="KW-0812">Transmembrane</keyword>
<organism evidence="2">
    <name type="scientific">uncultured bacterium</name>
    <name type="common">gcode 4</name>
    <dbReference type="NCBI Taxonomy" id="1234023"/>
    <lineage>
        <taxon>Bacteria</taxon>
        <taxon>environmental samples</taxon>
    </lineage>
</organism>
<sequence>MIKLLFETWKLNLYWLLEYRMNFIFQMLGMFFADMTSVIVWIFMFDSMKIVWWIDFYQMLLLYEVILLIFVFSNLFFSWWVNIAPFILSWSLDTYLLLPKKPLFIILSSRTYASLYWDLLMAVVLPFFIKWMTILKFLWIFYLSFIASFALIWTIVAFCSLAFFIWSSTNLSKTYFDLLMWPPHYPPKIFDWTYLKFLFMTVVPVYYIFFLPFNLSMNFNFLDFAILHIASGALFYLGIYVFYKWLSRYESWNLISVNV</sequence>
<evidence type="ECO:0000313" key="2">
    <source>
        <dbReference type="EMBL" id="EKE28439.1"/>
    </source>
</evidence>
<name>K2GDU0_9BACT</name>
<accession>K2GDU0</accession>
<evidence type="ECO:0008006" key="3">
    <source>
        <dbReference type="Google" id="ProtNLM"/>
    </source>
</evidence>